<dbReference type="EMBL" id="CP018622">
    <property type="protein sequence ID" value="AUJ27013.1"/>
    <property type="molecule type" value="Genomic_DNA"/>
</dbReference>
<dbReference type="RefSeq" id="WP_101934152.1">
    <property type="nucleotide sequence ID" value="NZ_CP018622.1"/>
</dbReference>
<organism evidence="1 2">
    <name type="scientific">Virgibacillus dokdonensis</name>
    <dbReference type="NCBI Taxonomy" id="302167"/>
    <lineage>
        <taxon>Bacteria</taxon>
        <taxon>Bacillati</taxon>
        <taxon>Bacillota</taxon>
        <taxon>Bacilli</taxon>
        <taxon>Bacillales</taxon>
        <taxon>Bacillaceae</taxon>
        <taxon>Virgibacillus</taxon>
    </lineage>
</organism>
<reference evidence="2" key="1">
    <citation type="submission" date="2016-11" db="EMBL/GenBank/DDBJ databases">
        <title>Complete genome sequence of Virgibacillus pantothenticus 21D, a halophilic bacterium isolated from the deep hypersaline anoxic basin Discovery in the Mediterranean Sea.</title>
        <authorList>
            <person name="Zeaiter Z."/>
            <person name="Booth J.M."/>
            <person name="Prosdocimi E.M."/>
            <person name="Mapelli F."/>
            <person name="Fusi M."/>
            <person name="Daffonchio D."/>
            <person name="Borin S."/>
            <person name="Crotti E."/>
        </authorList>
    </citation>
    <scope>NUCLEOTIDE SEQUENCE [LARGE SCALE GENOMIC DNA]</scope>
    <source>
        <strain evidence="2">21D</strain>
    </source>
</reference>
<accession>A0A2K9J6R1</accession>
<gene>
    <name evidence="1" type="ORF">A21D_03979</name>
</gene>
<dbReference type="KEGG" id="vpn:A21D_03979"/>
<sequence>MAKLTIESKEFQQVLANLRFDKMFLSPELQKKVVSLVNNDKRITQETIKRIIANG</sequence>
<evidence type="ECO:0000313" key="1">
    <source>
        <dbReference type="EMBL" id="AUJ27013.1"/>
    </source>
</evidence>
<proteinExistence type="predicted"/>
<dbReference type="Proteomes" id="UP000234237">
    <property type="component" value="Chromosome"/>
</dbReference>
<name>A0A2K9J6R1_9BACI</name>
<protein>
    <submittedName>
        <fullName evidence="1">Uncharacterized protein</fullName>
    </submittedName>
</protein>
<dbReference type="AlphaFoldDB" id="A0A2K9J6R1"/>
<evidence type="ECO:0000313" key="2">
    <source>
        <dbReference type="Proteomes" id="UP000234237"/>
    </source>
</evidence>